<feature type="chain" id="PRO_5040464338" description="Fibronectin type-III domain-containing protein" evidence="5">
    <location>
        <begin position="26"/>
        <end position="674"/>
    </location>
</feature>
<dbReference type="InterPro" id="IPR028994">
    <property type="entry name" value="Integrin_alpha_N"/>
</dbReference>
<evidence type="ECO:0000256" key="4">
    <source>
        <dbReference type="SAM" id="Phobius"/>
    </source>
</evidence>
<dbReference type="InterPro" id="IPR003961">
    <property type="entry name" value="FN3_dom"/>
</dbReference>
<name>A0A9Q0LP62_ANAIG</name>
<protein>
    <recommendedName>
        <fullName evidence="6">Fibronectin type-III domain-containing protein</fullName>
    </recommendedName>
</protein>
<dbReference type="Pfam" id="PF14312">
    <property type="entry name" value="FG-GAP_2"/>
    <property type="match status" value="7"/>
</dbReference>
<dbReference type="AlphaFoldDB" id="A0A9Q0LP62"/>
<dbReference type="PANTHER" id="PTHR36220">
    <property type="entry name" value="UNNAMED PRODUCT"/>
    <property type="match status" value="1"/>
</dbReference>
<dbReference type="SUPFAM" id="SSF69318">
    <property type="entry name" value="Integrin alpha N-terminal domain"/>
    <property type="match status" value="2"/>
</dbReference>
<dbReference type="PANTHER" id="PTHR36220:SF1">
    <property type="entry name" value="GAMMA TUBULIN COMPLEX COMPONENT C-TERMINAL DOMAIN-CONTAINING PROTEIN"/>
    <property type="match status" value="1"/>
</dbReference>
<gene>
    <name evidence="7" type="ORF">M0811_06432</name>
</gene>
<feature type="signal peptide" evidence="5">
    <location>
        <begin position="1"/>
        <end position="25"/>
    </location>
</feature>
<evidence type="ECO:0000256" key="2">
    <source>
        <dbReference type="ARBA" id="ARBA00022737"/>
    </source>
</evidence>
<evidence type="ECO:0000259" key="6">
    <source>
        <dbReference type="PROSITE" id="PS50853"/>
    </source>
</evidence>
<dbReference type="SUPFAM" id="SSF49265">
    <property type="entry name" value="Fibronectin type III"/>
    <property type="match status" value="1"/>
</dbReference>
<dbReference type="Gene3D" id="2.60.40.10">
    <property type="entry name" value="Immunoglobulins"/>
    <property type="match status" value="1"/>
</dbReference>
<dbReference type="InterPro" id="IPR036116">
    <property type="entry name" value="FN3_sf"/>
</dbReference>
<accession>A0A9Q0LP62</accession>
<dbReference type="InterPro" id="IPR013783">
    <property type="entry name" value="Ig-like_fold"/>
</dbReference>
<organism evidence="7 8">
    <name type="scientific">Anaeramoeba ignava</name>
    <name type="common">Anaerobic marine amoeba</name>
    <dbReference type="NCBI Taxonomy" id="1746090"/>
    <lineage>
        <taxon>Eukaryota</taxon>
        <taxon>Metamonada</taxon>
        <taxon>Anaeramoebidae</taxon>
        <taxon>Anaeramoeba</taxon>
    </lineage>
</organism>
<keyword evidence="4" id="KW-1133">Transmembrane helix</keyword>
<dbReference type="OrthoDB" id="188207at2759"/>
<keyword evidence="1 5" id="KW-0732">Signal</keyword>
<keyword evidence="8" id="KW-1185">Reference proteome</keyword>
<keyword evidence="4" id="KW-0812">Transmembrane</keyword>
<keyword evidence="3" id="KW-0325">Glycoprotein</keyword>
<evidence type="ECO:0000256" key="1">
    <source>
        <dbReference type="ARBA" id="ARBA00022729"/>
    </source>
</evidence>
<dbReference type="SMART" id="SM00191">
    <property type="entry name" value="Int_alpha"/>
    <property type="match status" value="5"/>
</dbReference>
<evidence type="ECO:0000313" key="7">
    <source>
        <dbReference type="EMBL" id="KAJ5076432.1"/>
    </source>
</evidence>
<feature type="transmembrane region" description="Helical" evidence="4">
    <location>
        <begin position="639"/>
        <end position="660"/>
    </location>
</feature>
<sequence length="674" mass="74954">MKKIQNFNFLIQFFLLIFSINFISSFENQIEWVQEQILIANDGKEYEYFGSSIDFEGNICVIGSFCGDVGNNSAQGKAYIYEKNGKNWNQKQILVSSDGQAYDGFGLTVSISGNFLLISSPYATVGENESQGKAYIFENDGAFWNQKQILLGSDGQAEDNFGSYLFIEGNLILIGSPYANIGENVSQGKAYVYENNGTFWNEKQILIASDGQAYDNFGSGVSISNDGKYIFVGASDATVGESNYDQGKVYIFENNGTFWNEKQILIASDGKIDDNFGYSISISGNYSLIGSPMATVNDHDSQGKAYIFENNGTYWNEKQILIASDGNTNDQFSSSISISGNASLIGSYNSNVGESSAEGKAYVFQNNGTYWKQSQILFASDGNTMYNFGWSVSLSANYSLIGAPNALVGDNKFQGEAYIFEPFPKPPAVNILNCSSLFSSFECYWNQINSSLNDIEYQINYQTDVQNWQLIQSPILIQNVFYQVFNSSFYPNITGNVDYSIQIRVCNSSTNACSDPSNQINLTTRIDSVNNLKFQSYPNSIQLNWNYPNVPIINSIPKLNHYFLSYQILNSNQSTNISISNSSTSFQINNLQSLTNYLISICGCRTEQCLGEDQGEISTIQIQTNQKTTSSSKSKKTTIVLAIIIPIIVIIGIILTIILIKKKKKRKTTILFKR</sequence>
<evidence type="ECO:0000256" key="5">
    <source>
        <dbReference type="SAM" id="SignalP"/>
    </source>
</evidence>
<dbReference type="InterPro" id="IPR013517">
    <property type="entry name" value="FG-GAP"/>
</dbReference>
<proteinExistence type="predicted"/>
<feature type="domain" description="Fibronectin type-III" evidence="6">
    <location>
        <begin position="525"/>
        <end position="627"/>
    </location>
</feature>
<dbReference type="InterPro" id="IPR013519">
    <property type="entry name" value="Int_alpha_beta-p"/>
</dbReference>
<dbReference type="Gene3D" id="2.130.10.130">
    <property type="entry name" value="Integrin alpha, N-terminal"/>
    <property type="match status" value="3"/>
</dbReference>
<reference evidence="7" key="1">
    <citation type="submission" date="2022-10" db="EMBL/GenBank/DDBJ databases">
        <title>Novel sulphate-reducing endosymbionts in the free-living metamonad Anaeramoeba.</title>
        <authorList>
            <person name="Jerlstrom-Hultqvist J."/>
            <person name="Cepicka I."/>
            <person name="Gallot-Lavallee L."/>
            <person name="Salas-Leiva D."/>
            <person name="Curtis B.A."/>
            <person name="Zahonova K."/>
            <person name="Pipaliya S."/>
            <person name="Dacks J."/>
            <person name="Roger A.J."/>
        </authorList>
    </citation>
    <scope>NUCLEOTIDE SEQUENCE</scope>
    <source>
        <strain evidence="7">BMAN</strain>
    </source>
</reference>
<dbReference type="PROSITE" id="PS50853">
    <property type="entry name" value="FN3"/>
    <property type="match status" value="1"/>
</dbReference>
<comment type="caution">
    <text evidence="7">The sequence shown here is derived from an EMBL/GenBank/DDBJ whole genome shotgun (WGS) entry which is preliminary data.</text>
</comment>
<dbReference type="Proteomes" id="UP001149090">
    <property type="component" value="Unassembled WGS sequence"/>
</dbReference>
<keyword evidence="2" id="KW-0677">Repeat</keyword>
<evidence type="ECO:0000256" key="3">
    <source>
        <dbReference type="ARBA" id="ARBA00023180"/>
    </source>
</evidence>
<dbReference type="EMBL" id="JAPDFW010000061">
    <property type="protein sequence ID" value="KAJ5076432.1"/>
    <property type="molecule type" value="Genomic_DNA"/>
</dbReference>
<keyword evidence="4" id="KW-0472">Membrane</keyword>
<evidence type="ECO:0000313" key="8">
    <source>
        <dbReference type="Proteomes" id="UP001149090"/>
    </source>
</evidence>